<accession>A0A839K708</accession>
<reference evidence="3 4" key="1">
    <citation type="submission" date="2020-07" db="EMBL/GenBank/DDBJ databases">
        <title>Characterization and genome sequencing of isolate MD1, a novel member within the family Lachnospiraceae.</title>
        <authorList>
            <person name="Rettenmaier R."/>
            <person name="Di Bello L."/>
            <person name="Zinser C."/>
            <person name="Scheitz K."/>
            <person name="Liebl W."/>
            <person name="Zverlov V."/>
        </authorList>
    </citation>
    <scope>NUCLEOTIDE SEQUENCE [LARGE SCALE GENOMIC DNA]</scope>
    <source>
        <strain evidence="3 4">MD1</strain>
    </source>
</reference>
<feature type="transmembrane region" description="Helical" evidence="1">
    <location>
        <begin position="14"/>
        <end position="36"/>
    </location>
</feature>
<dbReference type="Proteomes" id="UP000574276">
    <property type="component" value="Unassembled WGS sequence"/>
</dbReference>
<gene>
    <name evidence="3" type="ORF">H0486_16290</name>
</gene>
<comment type="caution">
    <text evidence="3">The sequence shown here is derived from an EMBL/GenBank/DDBJ whole genome shotgun (WGS) entry which is preliminary data.</text>
</comment>
<dbReference type="AlphaFoldDB" id="A0A839K708"/>
<evidence type="ECO:0000256" key="1">
    <source>
        <dbReference type="SAM" id="Phobius"/>
    </source>
</evidence>
<keyword evidence="3" id="KW-0378">Hydrolase</keyword>
<dbReference type="GO" id="GO:0006508">
    <property type="term" value="P:proteolysis"/>
    <property type="evidence" value="ECO:0007669"/>
    <property type="project" value="UniProtKB-KW"/>
</dbReference>
<feature type="transmembrane region" description="Helical" evidence="1">
    <location>
        <begin position="178"/>
        <end position="196"/>
    </location>
</feature>
<dbReference type="GO" id="GO:0080120">
    <property type="term" value="P:CAAX-box protein maturation"/>
    <property type="evidence" value="ECO:0007669"/>
    <property type="project" value="UniProtKB-ARBA"/>
</dbReference>
<protein>
    <submittedName>
        <fullName evidence="3">CPBP family intramembrane metalloprotease</fullName>
    </submittedName>
</protein>
<dbReference type="GO" id="GO:0008237">
    <property type="term" value="F:metallopeptidase activity"/>
    <property type="evidence" value="ECO:0007669"/>
    <property type="project" value="UniProtKB-KW"/>
</dbReference>
<keyword evidence="1" id="KW-1133">Transmembrane helix</keyword>
<feature type="transmembrane region" description="Helical" evidence="1">
    <location>
        <begin position="42"/>
        <end position="64"/>
    </location>
</feature>
<evidence type="ECO:0000313" key="3">
    <source>
        <dbReference type="EMBL" id="MBB2184441.1"/>
    </source>
</evidence>
<feature type="transmembrane region" description="Helical" evidence="1">
    <location>
        <begin position="143"/>
        <end position="166"/>
    </location>
</feature>
<feature type="domain" description="CAAX prenyl protease 2/Lysostaphin resistance protein A-like" evidence="2">
    <location>
        <begin position="148"/>
        <end position="233"/>
    </location>
</feature>
<keyword evidence="3" id="KW-0645">Protease</keyword>
<keyword evidence="3" id="KW-0482">Metalloprotease</keyword>
<feature type="transmembrane region" description="Helical" evidence="1">
    <location>
        <begin position="221"/>
        <end position="243"/>
    </location>
</feature>
<keyword evidence="4" id="KW-1185">Reference proteome</keyword>
<dbReference type="Pfam" id="PF02517">
    <property type="entry name" value="Rce1-like"/>
    <property type="match status" value="1"/>
</dbReference>
<organism evidence="3 4">
    <name type="scientific">Variimorphobacter saccharofermentans</name>
    <dbReference type="NCBI Taxonomy" id="2755051"/>
    <lineage>
        <taxon>Bacteria</taxon>
        <taxon>Bacillati</taxon>
        <taxon>Bacillota</taxon>
        <taxon>Clostridia</taxon>
        <taxon>Lachnospirales</taxon>
        <taxon>Lachnospiraceae</taxon>
        <taxon>Variimorphobacter</taxon>
    </lineage>
</organism>
<dbReference type="RefSeq" id="WP_228354017.1">
    <property type="nucleotide sequence ID" value="NZ_JACEGA010000001.1"/>
</dbReference>
<dbReference type="InterPro" id="IPR003675">
    <property type="entry name" value="Rce1/LyrA-like_dom"/>
</dbReference>
<sequence>MTSNNIKQLSLKSLLILVFTPAILCVGAYTLVAMLHQSIPPFLSFMVIILLLLVPCEIGIMLYYSKKEFGKPGIQCAWVEHQSLSAGKVIIIAIPFIVFAAIVFTVIAPLEHGLLFSTIFKNVPEYYKLSYFAESYMNYPKSMVIIALVLYALGNGILAPIVEELYFRGFLMPRISRYGNWAPVIITVLFSVYHLFSPWENFTRILAILPFTYCVYKKKNIIIGMVVHCTLNMASVIMTIMSLNL</sequence>
<keyword evidence="1" id="KW-0812">Transmembrane</keyword>
<feature type="transmembrane region" description="Helical" evidence="1">
    <location>
        <begin position="85"/>
        <end position="108"/>
    </location>
</feature>
<dbReference type="GO" id="GO:0004175">
    <property type="term" value="F:endopeptidase activity"/>
    <property type="evidence" value="ECO:0007669"/>
    <property type="project" value="UniProtKB-ARBA"/>
</dbReference>
<evidence type="ECO:0000313" key="4">
    <source>
        <dbReference type="Proteomes" id="UP000574276"/>
    </source>
</evidence>
<dbReference type="EMBL" id="JACEGA010000001">
    <property type="protein sequence ID" value="MBB2184441.1"/>
    <property type="molecule type" value="Genomic_DNA"/>
</dbReference>
<name>A0A839K708_9FIRM</name>
<keyword evidence="1" id="KW-0472">Membrane</keyword>
<proteinExistence type="predicted"/>
<evidence type="ECO:0000259" key="2">
    <source>
        <dbReference type="Pfam" id="PF02517"/>
    </source>
</evidence>